<sequence>MKPVRLTLICHAQTRSQQTGCFSHPEEPVLAQTPLLASAPPGTHLISAPERRARQTAAWLGAEVQLEPALADCHMGRWQGLSLKQVQREETDALAWWGVDVQATPHGGESFAALHRRVAAWLESFAAPGDWLVVTHPLVIRAALAEVLGASLGTCQAIDVLPCARIELSRTERWRLRLLPG</sequence>
<dbReference type="InterPro" id="IPR013078">
    <property type="entry name" value="His_Pase_superF_clade-1"/>
</dbReference>
<dbReference type="AlphaFoldDB" id="A0AAI8K7Y0"/>
<evidence type="ECO:0000313" key="1">
    <source>
        <dbReference type="EMBL" id="AXO87829.1"/>
    </source>
</evidence>
<name>A0AAI8K7Y0_9PSED</name>
<gene>
    <name evidence="1" type="ORF">DZC75_07315</name>
</gene>
<accession>A0AAI8K7Y0</accession>
<dbReference type="InterPro" id="IPR029033">
    <property type="entry name" value="His_PPase_superfam"/>
</dbReference>
<reference evidence="1 2" key="1">
    <citation type="submission" date="2018-08" db="EMBL/GenBank/DDBJ databases">
        <authorList>
            <person name="Lee Y."/>
            <person name="Kakembo D."/>
        </authorList>
    </citation>
    <scope>NUCLEOTIDE SEQUENCE [LARGE SCALE GENOMIC DNA]</scope>
    <source>
        <strain evidence="1 2">JBCS1880</strain>
    </source>
</reference>
<dbReference type="EMBL" id="CP031641">
    <property type="protein sequence ID" value="AXO87829.1"/>
    <property type="molecule type" value="Genomic_DNA"/>
</dbReference>
<dbReference type="Proteomes" id="UP000258127">
    <property type="component" value="Chromosome"/>
</dbReference>
<organism evidence="1 2">
    <name type="scientific">Pseudomonas parafulva</name>
    <dbReference type="NCBI Taxonomy" id="157782"/>
    <lineage>
        <taxon>Bacteria</taxon>
        <taxon>Pseudomonadati</taxon>
        <taxon>Pseudomonadota</taxon>
        <taxon>Gammaproteobacteria</taxon>
        <taxon>Pseudomonadales</taxon>
        <taxon>Pseudomonadaceae</taxon>
        <taxon>Pseudomonas</taxon>
    </lineage>
</organism>
<dbReference type="Pfam" id="PF00300">
    <property type="entry name" value="His_Phos_1"/>
    <property type="match status" value="1"/>
</dbReference>
<dbReference type="SUPFAM" id="SSF53254">
    <property type="entry name" value="Phosphoglycerate mutase-like"/>
    <property type="match status" value="1"/>
</dbReference>
<dbReference type="SMART" id="SM00855">
    <property type="entry name" value="PGAM"/>
    <property type="match status" value="1"/>
</dbReference>
<evidence type="ECO:0000313" key="2">
    <source>
        <dbReference type="Proteomes" id="UP000258127"/>
    </source>
</evidence>
<protein>
    <submittedName>
        <fullName evidence="1">Histidine phosphatase family protein</fullName>
    </submittedName>
</protein>
<dbReference type="RefSeq" id="WP_116887905.1">
    <property type="nucleotide sequence ID" value="NZ_CP031641.1"/>
</dbReference>
<keyword evidence="2" id="KW-1185">Reference proteome</keyword>
<dbReference type="Gene3D" id="3.40.50.1240">
    <property type="entry name" value="Phosphoglycerate mutase-like"/>
    <property type="match status" value="1"/>
</dbReference>
<proteinExistence type="predicted"/>